<comment type="similarity">
    <text evidence="1 4 7">Belongs to the pyrroline-5-carboxylate reductase family.</text>
</comment>
<reference evidence="10 11" key="1">
    <citation type="submission" date="2019-07" db="EMBL/GenBank/DDBJ databases">
        <title>Litoreibacter alkalisoli sp. nov., isolated from saline-alkaline soil.</title>
        <authorList>
            <person name="Wang S."/>
            <person name="Xu L."/>
            <person name="Xing Y.-T."/>
            <person name="Sun J.-Q."/>
        </authorList>
    </citation>
    <scope>NUCLEOTIDE SEQUENCE [LARGE SCALE GENOMIC DNA]</scope>
    <source>
        <strain evidence="10 11">LN3S51</strain>
        <plasmid evidence="10 11">unnamed2</plasmid>
    </source>
</reference>
<dbReference type="InterPro" id="IPR036291">
    <property type="entry name" value="NAD(P)-bd_dom_sf"/>
</dbReference>
<dbReference type="NCBIfam" id="TIGR00112">
    <property type="entry name" value="proC"/>
    <property type="match status" value="1"/>
</dbReference>
<accession>A0A5B8J1X6</accession>
<dbReference type="Gene3D" id="3.40.50.720">
    <property type="entry name" value="NAD(P)-binding Rossmann-like Domain"/>
    <property type="match status" value="1"/>
</dbReference>
<evidence type="ECO:0000256" key="1">
    <source>
        <dbReference type="ARBA" id="ARBA00005525"/>
    </source>
</evidence>
<dbReference type="InterPro" id="IPR028939">
    <property type="entry name" value="P5C_Rdtase_cat_N"/>
</dbReference>
<feature type="binding site" evidence="6">
    <location>
        <begin position="10"/>
        <end position="15"/>
    </location>
    <ligand>
        <name>NADP(+)</name>
        <dbReference type="ChEBI" id="CHEBI:58349"/>
    </ligand>
</feature>
<keyword evidence="11" id="KW-1185">Reference proteome</keyword>
<dbReference type="AlphaFoldDB" id="A0A5B8J1X6"/>
<proteinExistence type="inferred from homology"/>
<dbReference type="GO" id="GO:0005737">
    <property type="term" value="C:cytoplasm"/>
    <property type="evidence" value="ECO:0007669"/>
    <property type="project" value="UniProtKB-SubCell"/>
</dbReference>
<evidence type="ECO:0000259" key="8">
    <source>
        <dbReference type="Pfam" id="PF03807"/>
    </source>
</evidence>
<comment type="function">
    <text evidence="4">Catalyzes the reduction of 1-pyrroline-5-carboxylate (PCA) to L-proline.</text>
</comment>
<dbReference type="EC" id="1.5.1.2" evidence="4 5"/>
<dbReference type="InterPro" id="IPR029036">
    <property type="entry name" value="P5CR_dimer"/>
</dbReference>
<feature type="domain" description="Pyrroline-5-carboxylate reductase dimerisation" evidence="9">
    <location>
        <begin position="164"/>
        <end position="269"/>
    </location>
</feature>
<protein>
    <recommendedName>
        <fullName evidence="4 5">Pyrroline-5-carboxylate reductase</fullName>
        <shortName evidence="4">P5C reductase</shortName>
        <shortName evidence="4">P5CR</shortName>
        <ecNumber evidence="4 5">1.5.1.2</ecNumber>
    </recommendedName>
    <alternativeName>
        <fullName evidence="4">PCA reductase</fullName>
    </alternativeName>
</protein>
<dbReference type="Gene3D" id="1.10.3730.10">
    <property type="entry name" value="ProC C-terminal domain-like"/>
    <property type="match status" value="1"/>
</dbReference>
<evidence type="ECO:0000256" key="3">
    <source>
        <dbReference type="ARBA" id="ARBA00023002"/>
    </source>
</evidence>
<dbReference type="PROSITE" id="PS00521">
    <property type="entry name" value="P5CR"/>
    <property type="match status" value="1"/>
</dbReference>
<evidence type="ECO:0000256" key="6">
    <source>
        <dbReference type="PIRSR" id="PIRSR000193-1"/>
    </source>
</evidence>
<dbReference type="InterPro" id="IPR008927">
    <property type="entry name" value="6-PGluconate_DH-like_C_sf"/>
</dbReference>
<dbReference type="KEGG" id="lit:FPZ52_13940"/>
<dbReference type="HAMAP" id="MF_01925">
    <property type="entry name" value="P5C_reductase"/>
    <property type="match status" value="1"/>
</dbReference>
<comment type="catalytic activity">
    <reaction evidence="4">
        <text>L-proline + NAD(+) = (S)-1-pyrroline-5-carboxylate + NADH + 2 H(+)</text>
        <dbReference type="Rhea" id="RHEA:14105"/>
        <dbReference type="ChEBI" id="CHEBI:15378"/>
        <dbReference type="ChEBI" id="CHEBI:17388"/>
        <dbReference type="ChEBI" id="CHEBI:57540"/>
        <dbReference type="ChEBI" id="CHEBI:57945"/>
        <dbReference type="ChEBI" id="CHEBI:60039"/>
        <dbReference type="EC" id="1.5.1.2"/>
    </reaction>
</comment>
<dbReference type="SUPFAM" id="SSF51735">
    <property type="entry name" value="NAD(P)-binding Rossmann-fold domains"/>
    <property type="match status" value="1"/>
</dbReference>
<dbReference type="UniPathway" id="UPA00098">
    <property type="reaction ID" value="UER00361"/>
</dbReference>
<evidence type="ECO:0000256" key="2">
    <source>
        <dbReference type="ARBA" id="ARBA00022857"/>
    </source>
</evidence>
<keyword evidence="4" id="KW-0963">Cytoplasm</keyword>
<keyword evidence="2 4" id="KW-0521">NADP</keyword>
<comment type="subcellular location">
    <subcellularLocation>
        <location evidence="4">Cytoplasm</location>
    </subcellularLocation>
</comment>
<dbReference type="PIRSF" id="PIRSF000193">
    <property type="entry name" value="Pyrrol-5-carb_rd"/>
    <property type="match status" value="1"/>
</dbReference>
<dbReference type="InterPro" id="IPR000304">
    <property type="entry name" value="Pyrroline-COOH_reductase"/>
</dbReference>
<dbReference type="PANTHER" id="PTHR11645:SF0">
    <property type="entry name" value="PYRROLINE-5-CARBOXYLATE REDUCTASE 3"/>
    <property type="match status" value="1"/>
</dbReference>
<sequence length="273" mass="28758">MSQKKTILAIGCGNMGAAILSPVLETLKDAEFVALDPQVERARSLLPEHAEVRFLDSADDIRDLSPRLTIVGVKPQQFTGLPFDALGSIAQGVVVSIMAGTSLKTISDAVGTDRVVRVMPNLAAMVAQSMSVGYCQEGSLSDGDRALVEDIFNSSGRFEWVAQEGEIDLATAVAGSGPGYVFAFAQHMIEAAISEGIDAGLADRLVRQTLLGASTLLARDARSAEELKQAVSSPGGTTLAGLSQFEREGGFPQLTKDAVRSAHQRAKELAQNA</sequence>
<dbReference type="OrthoDB" id="9805754at2"/>
<geneLocation type="plasmid" evidence="10 11">
    <name>unnamed2</name>
</geneLocation>
<organism evidence="10 11">
    <name type="scientific">Qingshengfaniella alkalisoli</name>
    <dbReference type="NCBI Taxonomy" id="2599296"/>
    <lineage>
        <taxon>Bacteria</taxon>
        <taxon>Pseudomonadati</taxon>
        <taxon>Pseudomonadota</taxon>
        <taxon>Alphaproteobacteria</taxon>
        <taxon>Rhodobacterales</taxon>
        <taxon>Paracoccaceae</taxon>
        <taxon>Qingshengfaniella</taxon>
    </lineage>
</organism>
<evidence type="ECO:0000256" key="4">
    <source>
        <dbReference type="HAMAP-Rule" id="MF_01925"/>
    </source>
</evidence>
<dbReference type="EMBL" id="CP042263">
    <property type="protein sequence ID" value="QDY70808.1"/>
    <property type="molecule type" value="Genomic_DNA"/>
</dbReference>
<dbReference type="RefSeq" id="WP_146366224.1">
    <property type="nucleotide sequence ID" value="NZ_CP042263.1"/>
</dbReference>
<dbReference type="GO" id="GO:0004735">
    <property type="term" value="F:pyrroline-5-carboxylate reductase activity"/>
    <property type="evidence" value="ECO:0007669"/>
    <property type="project" value="UniProtKB-UniRule"/>
</dbReference>
<dbReference type="FunFam" id="1.10.3730.10:FF:000001">
    <property type="entry name" value="Pyrroline-5-carboxylate reductase"/>
    <property type="match status" value="1"/>
</dbReference>
<evidence type="ECO:0000256" key="5">
    <source>
        <dbReference type="NCBIfam" id="TIGR00112"/>
    </source>
</evidence>
<dbReference type="GO" id="GO:0055129">
    <property type="term" value="P:L-proline biosynthetic process"/>
    <property type="evidence" value="ECO:0007669"/>
    <property type="project" value="UniProtKB-UniRule"/>
</dbReference>
<comment type="pathway">
    <text evidence="4 7">Amino-acid biosynthesis; L-proline biosynthesis; L-proline from L-glutamate 5-semialdehyde: step 1/1.</text>
</comment>
<name>A0A5B8J1X6_9RHOB</name>
<comment type="catalytic activity">
    <reaction evidence="4 7">
        <text>L-proline + NADP(+) = (S)-1-pyrroline-5-carboxylate + NADPH + 2 H(+)</text>
        <dbReference type="Rhea" id="RHEA:14109"/>
        <dbReference type="ChEBI" id="CHEBI:15378"/>
        <dbReference type="ChEBI" id="CHEBI:17388"/>
        <dbReference type="ChEBI" id="CHEBI:57783"/>
        <dbReference type="ChEBI" id="CHEBI:58349"/>
        <dbReference type="ChEBI" id="CHEBI:60039"/>
        <dbReference type="EC" id="1.5.1.2"/>
    </reaction>
</comment>
<keyword evidence="3 4" id="KW-0560">Oxidoreductase</keyword>
<dbReference type="Proteomes" id="UP000318483">
    <property type="component" value="Plasmid unnamed2"/>
</dbReference>
<dbReference type="Pfam" id="PF14748">
    <property type="entry name" value="P5CR_dimer"/>
    <property type="match status" value="1"/>
</dbReference>
<evidence type="ECO:0000313" key="10">
    <source>
        <dbReference type="EMBL" id="QDY70808.1"/>
    </source>
</evidence>
<feature type="domain" description="Pyrroline-5-carboxylate reductase catalytic N-terminal" evidence="8">
    <location>
        <begin position="9"/>
        <end position="100"/>
    </location>
</feature>
<evidence type="ECO:0000256" key="7">
    <source>
        <dbReference type="RuleBase" id="RU003903"/>
    </source>
</evidence>
<gene>
    <name evidence="4 10" type="primary">proC</name>
    <name evidence="10" type="ORF">FPZ52_13940</name>
</gene>
<evidence type="ECO:0000313" key="11">
    <source>
        <dbReference type="Proteomes" id="UP000318483"/>
    </source>
</evidence>
<keyword evidence="4 7" id="KW-0028">Amino-acid biosynthesis</keyword>
<evidence type="ECO:0000259" key="9">
    <source>
        <dbReference type="Pfam" id="PF14748"/>
    </source>
</evidence>
<dbReference type="Pfam" id="PF03807">
    <property type="entry name" value="F420_oxidored"/>
    <property type="match status" value="1"/>
</dbReference>
<dbReference type="SUPFAM" id="SSF48179">
    <property type="entry name" value="6-phosphogluconate dehydrogenase C-terminal domain-like"/>
    <property type="match status" value="1"/>
</dbReference>
<keyword evidence="4 7" id="KW-0641">Proline biosynthesis</keyword>
<keyword evidence="10" id="KW-0614">Plasmid</keyword>
<dbReference type="InterPro" id="IPR053790">
    <property type="entry name" value="P5CR-like_CS"/>
</dbReference>
<dbReference type="PANTHER" id="PTHR11645">
    <property type="entry name" value="PYRROLINE-5-CARBOXYLATE REDUCTASE"/>
    <property type="match status" value="1"/>
</dbReference>